<keyword evidence="4 5" id="KW-0342">GTP-binding</keyword>
<dbReference type="InterPro" id="IPR008280">
    <property type="entry name" value="Tub_FtsZ_C"/>
</dbReference>
<feature type="compositionally biased region" description="Polar residues" evidence="6">
    <location>
        <begin position="428"/>
        <end position="437"/>
    </location>
</feature>
<dbReference type="Gene3D" id="3.40.50.1440">
    <property type="entry name" value="Tubulin/FtsZ, GTPase domain"/>
    <property type="match status" value="1"/>
</dbReference>
<sequence length="520" mass="60043">MNQVISIFVGECGNQIGNEYWKLVAQEHGLDTNGIYRGDQDNQLDNIHILFDTQSSEKYVARSIHVDLDPTTIENIKKSEYGSLLEPQNMTKGKKGTHNNFAKGYITDGKDIIEGIMDNVRKETEKCEDFIGFQLVYSLSGGTGSGLGSLLLDSLCSEFPEKIMYNYIVSPSLKEIQQRPISIYNTVLSLHYLAENSNSTVIYDNKKLHKICKEKLLIENPTFFDYNQIVSKHMSGISSSMRFPGKLNCDLRKICVNLVPFPRLHIFSPSMFPKNCTTFHGDHKTKINQVYKSIFDKSNFLNSIDPKEGKFLASQSIFEGVKNMNLVEEELSQLPNNNNNFNKWMKNPINIAYNKKNPFQKSFTVFNLLNTTSITIGLNEYLNLFTTNFKKSLSMRPLISEGLTDGECSEARSNLKDLIHDYQICTNTDINDNNFSMSDEEEAEIDDEYEEDDDDEDDDDEDEYEEDDEDEEDEEYDEYEEDDDDEEEYDDENDDYEEGQYEEEDDEDDDDEEENEEHEE</sequence>
<dbReference type="Pfam" id="PF03953">
    <property type="entry name" value="Tubulin_C"/>
    <property type="match status" value="1"/>
</dbReference>
<dbReference type="InterPro" id="IPR003008">
    <property type="entry name" value="Tubulin_FtsZ_GTPase"/>
</dbReference>
<comment type="subunit">
    <text evidence="5">Dimer of alpha and beta chains. A typical microtubule is a hollow water-filled tube with an outer diameter of 25 nm and an inner diameter of 15 nM. Alpha-beta heterodimers associate head-to-tail to form protofilaments running lengthwise along the microtubule wall with the beta-tubulin subunit facing the microtubule plus end conferring a structural polarity. Microtubules usually have 13 protofilaments but different protofilament numbers can be found in some organisms and specialized cells.</text>
</comment>
<name>A0ABQ8XAR8_9EUKA</name>
<dbReference type="SMART" id="SM00864">
    <property type="entry name" value="Tubulin"/>
    <property type="match status" value="1"/>
</dbReference>
<evidence type="ECO:0000256" key="3">
    <source>
        <dbReference type="ARBA" id="ARBA00022741"/>
    </source>
</evidence>
<evidence type="ECO:0000256" key="4">
    <source>
        <dbReference type="ARBA" id="ARBA00023134"/>
    </source>
</evidence>
<dbReference type="PROSITE" id="PS00227">
    <property type="entry name" value="TUBULIN"/>
    <property type="match status" value="1"/>
</dbReference>
<dbReference type="SUPFAM" id="SSF52490">
    <property type="entry name" value="Tubulin nucleotide-binding domain-like"/>
    <property type="match status" value="1"/>
</dbReference>
<dbReference type="EMBL" id="JAOAOG010000323">
    <property type="protein sequence ID" value="KAJ6229220.1"/>
    <property type="molecule type" value="Genomic_DNA"/>
</dbReference>
<dbReference type="Pfam" id="PF00091">
    <property type="entry name" value="Tubulin"/>
    <property type="match status" value="1"/>
</dbReference>
<evidence type="ECO:0000256" key="1">
    <source>
        <dbReference type="ARBA" id="ARBA00009636"/>
    </source>
</evidence>
<dbReference type="InterPro" id="IPR023123">
    <property type="entry name" value="Tubulin_C"/>
</dbReference>
<dbReference type="Gene3D" id="1.10.287.600">
    <property type="entry name" value="Helix hairpin bin"/>
    <property type="match status" value="1"/>
</dbReference>
<evidence type="ECO:0000256" key="2">
    <source>
        <dbReference type="ARBA" id="ARBA00022701"/>
    </source>
</evidence>
<reference evidence="8" key="1">
    <citation type="submission" date="2022-08" db="EMBL/GenBank/DDBJ databases">
        <title>Novel sulfate-reducing endosymbionts in the free-living metamonad Anaeramoeba.</title>
        <authorList>
            <person name="Jerlstrom-Hultqvist J."/>
            <person name="Cepicka I."/>
            <person name="Gallot-Lavallee L."/>
            <person name="Salas-Leiva D."/>
            <person name="Curtis B.A."/>
            <person name="Zahonova K."/>
            <person name="Pipaliya S."/>
            <person name="Dacks J."/>
            <person name="Roger A.J."/>
        </authorList>
    </citation>
    <scope>NUCLEOTIDE SEQUENCE</scope>
    <source>
        <strain evidence="8">Schooner1</strain>
    </source>
</reference>
<evidence type="ECO:0000259" key="7">
    <source>
        <dbReference type="SMART" id="SM00864"/>
    </source>
</evidence>
<evidence type="ECO:0000313" key="8">
    <source>
        <dbReference type="EMBL" id="KAJ6229220.1"/>
    </source>
</evidence>
<accession>A0ABQ8XAR8</accession>
<dbReference type="InterPro" id="IPR018316">
    <property type="entry name" value="Tubulin/FtsZ_2-layer-sand-dom"/>
</dbReference>
<gene>
    <name evidence="8" type="ORF">M0813_08137</name>
</gene>
<proteinExistence type="inferred from homology"/>
<dbReference type="SUPFAM" id="SSF55307">
    <property type="entry name" value="Tubulin C-terminal domain-like"/>
    <property type="match status" value="1"/>
</dbReference>
<dbReference type="InterPro" id="IPR000217">
    <property type="entry name" value="Tubulin"/>
</dbReference>
<comment type="function">
    <text evidence="5">Tubulin is the major constituent of microtubules, a cylinder consisting of laterally associated linear protofilaments composed of alpha- and beta-tubulin heterodimers. Microtubules grow by the addition of GTP-tubulin dimers to the microtubule end, where a stabilizing cap forms. Below the cap, tubulin dimers are in GDP-bound state, owing to GTPase activity of alpha-tubulin.</text>
</comment>
<dbReference type="PRINTS" id="PR01161">
    <property type="entry name" value="TUBULIN"/>
</dbReference>
<dbReference type="InterPro" id="IPR036525">
    <property type="entry name" value="Tubulin/FtsZ_GTPase_sf"/>
</dbReference>
<protein>
    <recommendedName>
        <fullName evidence="5">Tubulin beta chain</fullName>
    </recommendedName>
</protein>
<dbReference type="InterPro" id="IPR002453">
    <property type="entry name" value="Beta_tubulin"/>
</dbReference>
<dbReference type="InterPro" id="IPR017975">
    <property type="entry name" value="Tubulin_CS"/>
</dbReference>
<feature type="region of interest" description="Disordered" evidence="6">
    <location>
        <begin position="428"/>
        <end position="520"/>
    </location>
</feature>
<evidence type="ECO:0000256" key="5">
    <source>
        <dbReference type="RuleBase" id="RU000352"/>
    </source>
</evidence>
<comment type="caution">
    <text evidence="8">The sequence shown here is derived from an EMBL/GenBank/DDBJ whole genome shotgun (WGS) entry which is preliminary data.</text>
</comment>
<keyword evidence="3 5" id="KW-0547">Nucleotide-binding</keyword>
<dbReference type="PRINTS" id="PR01163">
    <property type="entry name" value="BETATUBULIN"/>
</dbReference>
<keyword evidence="9" id="KW-1185">Reference proteome</keyword>
<organism evidence="8 9">
    <name type="scientific">Anaeramoeba flamelloides</name>
    <dbReference type="NCBI Taxonomy" id="1746091"/>
    <lineage>
        <taxon>Eukaryota</taxon>
        <taxon>Metamonada</taxon>
        <taxon>Anaeramoebidae</taxon>
        <taxon>Anaeramoeba</taxon>
    </lineage>
</organism>
<keyword evidence="2 5" id="KW-0493">Microtubule</keyword>
<feature type="compositionally biased region" description="Acidic residues" evidence="6">
    <location>
        <begin position="438"/>
        <end position="520"/>
    </location>
</feature>
<feature type="domain" description="Tubulin/FtsZ GTPase" evidence="7">
    <location>
        <begin position="48"/>
        <end position="245"/>
    </location>
</feature>
<evidence type="ECO:0000313" key="9">
    <source>
        <dbReference type="Proteomes" id="UP001150062"/>
    </source>
</evidence>
<evidence type="ECO:0000256" key="6">
    <source>
        <dbReference type="SAM" id="MobiDB-lite"/>
    </source>
</evidence>
<comment type="similarity">
    <text evidence="1 5">Belongs to the tubulin family.</text>
</comment>
<dbReference type="Proteomes" id="UP001150062">
    <property type="component" value="Unassembled WGS sequence"/>
</dbReference>
<dbReference type="PANTHER" id="PTHR11588">
    <property type="entry name" value="TUBULIN"/>
    <property type="match status" value="1"/>
</dbReference>